<reference evidence="3" key="1">
    <citation type="journal article" date="2011" name="MBio">
        <title>Novel metabolic attributes of the genus Cyanothece, comprising a group of unicellular nitrogen-fixing Cyanobacteria.</title>
        <authorList>
            <person name="Bandyopadhyay A."/>
            <person name="Elvitigala T."/>
            <person name="Welsh E."/>
            <person name="Stockel J."/>
            <person name="Liberton M."/>
            <person name="Min H."/>
            <person name="Sherman L.A."/>
            <person name="Pakrasi H.B."/>
        </authorList>
    </citation>
    <scope>NUCLEOTIDE SEQUENCE [LARGE SCALE GENOMIC DNA]</scope>
    <source>
        <strain evidence="3">PCC 7822</strain>
    </source>
</reference>
<dbReference type="PROSITE" id="PS51257">
    <property type="entry name" value="PROKAR_LIPOPROTEIN"/>
    <property type="match status" value="1"/>
</dbReference>
<dbReference type="STRING" id="497965.Cyan7822_4534"/>
<dbReference type="HOGENOM" id="CLU_502190_0_0_3"/>
<keyword evidence="1" id="KW-0472">Membrane</keyword>
<keyword evidence="1" id="KW-1133">Transmembrane helix</keyword>
<dbReference type="AlphaFoldDB" id="E0UCX9"/>
<evidence type="ECO:0000313" key="3">
    <source>
        <dbReference type="Proteomes" id="UP000008206"/>
    </source>
</evidence>
<dbReference type="EMBL" id="CP002198">
    <property type="protein sequence ID" value="ADN16444.1"/>
    <property type="molecule type" value="Genomic_DNA"/>
</dbReference>
<feature type="transmembrane region" description="Helical" evidence="1">
    <location>
        <begin position="160"/>
        <end position="179"/>
    </location>
</feature>
<organism evidence="2 3">
    <name type="scientific">Gloeothece verrucosa (strain PCC 7822)</name>
    <name type="common">Cyanothece sp. (strain PCC 7822)</name>
    <dbReference type="NCBI Taxonomy" id="497965"/>
    <lineage>
        <taxon>Bacteria</taxon>
        <taxon>Bacillati</taxon>
        <taxon>Cyanobacteriota</taxon>
        <taxon>Cyanophyceae</taxon>
        <taxon>Oscillatoriophycideae</taxon>
        <taxon>Chroococcales</taxon>
        <taxon>Aphanothecaceae</taxon>
        <taxon>Gloeothece</taxon>
        <taxon>Gloeothece verrucosa</taxon>
    </lineage>
</organism>
<sequence length="535" mass="60028">MKTENNPMFIALIACAALIVAVGLLFLLRSDGGLQAALLALFIVPCMAISFINPRWGILALLIYLPLSNTLTFSVIKVYKVIGNMIGYTKAYPLYKIAKDGFYFPALLGILISTKTWEQLRPKIKPLLIALSILLGICLLSLVFVSFADFQLQNLVKGLVGLKILLGYIPLIVCGYYLIRTSKDIFFVSRLQVVLILICCSLCFIQYFLLTSQFCPDNITLNKLPSLVPLSQDKYYPDITAKATLKGMCFVGGSLLYNPQQGLIRLPGTFSDPWQWAWFLIFSGFMTYAASFSDPSPRWRVVSWIGMAMVLATTLISGQRVALLVVPVTFIVLLVVSERRKKWLPVKLGIIAALTLLVISQMSFVQQLLSNFIARWQYSPPLEFMTKQLQWLLGIQGKNINLLGVGGLGGATSGARRLVDENATQLIETFYVKLLYEIGILGFLAFMGVVTILSILTFRAYKTVNNQALSHWAICLWIFILFISYNPWYYPLTVEPVAVYYWLFAGILLKLPELQTFSDNSTQEDSTEQSQNNDF</sequence>
<proteinExistence type="predicted"/>
<feature type="transmembrane region" description="Helical" evidence="1">
    <location>
        <begin position="34"/>
        <end position="52"/>
    </location>
</feature>
<accession>E0UCX9</accession>
<evidence type="ECO:0008006" key="4">
    <source>
        <dbReference type="Google" id="ProtNLM"/>
    </source>
</evidence>
<evidence type="ECO:0000313" key="2">
    <source>
        <dbReference type="EMBL" id="ADN16444.1"/>
    </source>
</evidence>
<dbReference type="RefSeq" id="WP_013324491.1">
    <property type="nucleotide sequence ID" value="NC_014501.1"/>
</dbReference>
<protein>
    <recommendedName>
        <fullName evidence="4">O-antigen polymerase</fullName>
    </recommendedName>
</protein>
<feature type="transmembrane region" description="Helical" evidence="1">
    <location>
        <begin position="127"/>
        <end position="148"/>
    </location>
</feature>
<evidence type="ECO:0000256" key="1">
    <source>
        <dbReference type="SAM" id="Phobius"/>
    </source>
</evidence>
<feature type="transmembrane region" description="Helical" evidence="1">
    <location>
        <begin position="321"/>
        <end position="336"/>
    </location>
</feature>
<feature type="transmembrane region" description="Helical" evidence="1">
    <location>
        <begin position="468"/>
        <end position="488"/>
    </location>
</feature>
<feature type="transmembrane region" description="Helical" evidence="1">
    <location>
        <begin position="275"/>
        <end position="292"/>
    </location>
</feature>
<feature type="transmembrane region" description="Helical" evidence="1">
    <location>
        <begin position="348"/>
        <end position="369"/>
    </location>
</feature>
<dbReference type="Proteomes" id="UP000008206">
    <property type="component" value="Chromosome"/>
</dbReference>
<feature type="transmembrane region" description="Helical" evidence="1">
    <location>
        <begin position="102"/>
        <end position="120"/>
    </location>
</feature>
<feature type="transmembrane region" description="Helical" evidence="1">
    <location>
        <begin position="434"/>
        <end position="456"/>
    </location>
</feature>
<feature type="transmembrane region" description="Helical" evidence="1">
    <location>
        <begin position="7"/>
        <end position="28"/>
    </location>
</feature>
<gene>
    <name evidence="2" type="ordered locus">Cyan7822_4534</name>
</gene>
<feature type="transmembrane region" description="Helical" evidence="1">
    <location>
        <begin position="191"/>
        <end position="210"/>
    </location>
</feature>
<feature type="transmembrane region" description="Helical" evidence="1">
    <location>
        <begin position="299"/>
        <end position="315"/>
    </location>
</feature>
<dbReference type="KEGG" id="cyj:Cyan7822_4534"/>
<feature type="transmembrane region" description="Helical" evidence="1">
    <location>
        <begin position="59"/>
        <end position="82"/>
    </location>
</feature>
<keyword evidence="1" id="KW-0812">Transmembrane</keyword>
<keyword evidence="3" id="KW-1185">Reference proteome</keyword>
<dbReference type="eggNOG" id="COG3307">
    <property type="taxonomic scope" value="Bacteria"/>
</dbReference>
<name>E0UCX9_GLOV7</name>